<keyword evidence="4" id="KW-1003">Cell membrane</keyword>
<evidence type="ECO:0000256" key="7">
    <source>
        <dbReference type="ARBA" id="ARBA00023136"/>
    </source>
</evidence>
<evidence type="ECO:0000256" key="5">
    <source>
        <dbReference type="ARBA" id="ARBA00022500"/>
    </source>
</evidence>
<keyword evidence="10" id="KW-0282">Flagellum</keyword>
<feature type="region of interest" description="Disordered" evidence="8">
    <location>
        <begin position="100"/>
        <end position="130"/>
    </location>
</feature>
<dbReference type="InterPro" id="IPR001172">
    <property type="entry name" value="FliN_T3SS_HrcQb"/>
</dbReference>
<name>A0A7V4U1D5_CALAY</name>
<dbReference type="GO" id="GO:0071973">
    <property type="term" value="P:bacterial-type flagellum-dependent cell motility"/>
    <property type="evidence" value="ECO:0007669"/>
    <property type="project" value="InterPro"/>
</dbReference>
<evidence type="ECO:0000256" key="6">
    <source>
        <dbReference type="ARBA" id="ARBA00022779"/>
    </source>
</evidence>
<comment type="caution">
    <text evidence="10">The sequence shown here is derived from an EMBL/GenBank/DDBJ whole genome shotgun (WGS) entry which is preliminary data.</text>
</comment>
<gene>
    <name evidence="10" type="primary">fliN</name>
    <name evidence="10" type="ORF">ENK44_05510</name>
</gene>
<dbReference type="Gene3D" id="2.30.330.10">
    <property type="entry name" value="SpoA-like"/>
    <property type="match status" value="1"/>
</dbReference>
<dbReference type="AlphaFoldDB" id="A0A7V4U1D5"/>
<feature type="compositionally biased region" description="Gly residues" evidence="8">
    <location>
        <begin position="120"/>
        <end position="129"/>
    </location>
</feature>
<dbReference type="SUPFAM" id="SSF101801">
    <property type="entry name" value="Surface presentation of antigens (SPOA)"/>
    <property type="match status" value="1"/>
</dbReference>
<keyword evidence="5" id="KW-0145">Chemotaxis</keyword>
<keyword evidence="10" id="KW-0966">Cell projection</keyword>
<evidence type="ECO:0000256" key="3">
    <source>
        <dbReference type="ARBA" id="ARBA00021897"/>
    </source>
</evidence>
<dbReference type="NCBIfam" id="TIGR02480">
    <property type="entry name" value="fliN"/>
    <property type="match status" value="1"/>
</dbReference>
<dbReference type="Pfam" id="PF01052">
    <property type="entry name" value="FliMN_C"/>
    <property type="match status" value="1"/>
</dbReference>
<dbReference type="InterPro" id="IPR051469">
    <property type="entry name" value="FliN/MopA/SpaO"/>
</dbReference>
<comment type="subcellular location">
    <subcellularLocation>
        <location evidence="1">Cell membrane</location>
        <topology evidence="1">Peripheral membrane protein</topology>
        <orientation evidence="1">Cytoplasmic side</orientation>
    </subcellularLocation>
</comment>
<accession>A0A7V4U1D5</accession>
<dbReference type="GO" id="GO:0005886">
    <property type="term" value="C:plasma membrane"/>
    <property type="evidence" value="ECO:0007669"/>
    <property type="project" value="UniProtKB-SubCell"/>
</dbReference>
<sequence>MISDEPAEELTEDHFEGMKEAVDQIFGQIKMAVADDQASFVLDNMNIFLAENAEQVTEVFPEGEALRSTINFGYEETSFTIVHFTWLNGMEDSVMEANEGEEAQMNQEPVEVQPASFGSLGEGSSGGNGSTRNIDVLMDVDLEVTVELDRKTMLVAELLKLGKGSIVELEKSAGEPLDIYVNGRKFAEGEVVVIDDKFGIRITQLLSPKERVKTLG</sequence>
<dbReference type="GO" id="GO:0006935">
    <property type="term" value="P:chemotaxis"/>
    <property type="evidence" value="ECO:0007669"/>
    <property type="project" value="UniProtKB-KW"/>
</dbReference>
<evidence type="ECO:0000313" key="10">
    <source>
        <dbReference type="EMBL" id="HGY55134.1"/>
    </source>
</evidence>
<proteinExistence type="inferred from homology"/>
<dbReference type="EMBL" id="DRQG01000052">
    <property type="protein sequence ID" value="HGY55134.1"/>
    <property type="molecule type" value="Genomic_DNA"/>
</dbReference>
<evidence type="ECO:0000256" key="1">
    <source>
        <dbReference type="ARBA" id="ARBA00004413"/>
    </source>
</evidence>
<comment type="similarity">
    <text evidence="2">Belongs to the FliN/MopA/SpaO family.</text>
</comment>
<evidence type="ECO:0000256" key="8">
    <source>
        <dbReference type="SAM" id="MobiDB-lite"/>
    </source>
</evidence>
<organism evidence="10">
    <name type="scientific">Caldithrix abyssi</name>
    <dbReference type="NCBI Taxonomy" id="187145"/>
    <lineage>
        <taxon>Bacteria</taxon>
        <taxon>Pseudomonadati</taxon>
        <taxon>Calditrichota</taxon>
        <taxon>Calditrichia</taxon>
        <taxon>Calditrichales</taxon>
        <taxon>Calditrichaceae</taxon>
        <taxon>Caldithrix</taxon>
    </lineage>
</organism>
<dbReference type="InterPro" id="IPR012826">
    <property type="entry name" value="FliN"/>
</dbReference>
<protein>
    <recommendedName>
        <fullName evidence="3">Flagellar motor switch protein FliN</fullName>
    </recommendedName>
</protein>
<dbReference type="PRINTS" id="PR00956">
    <property type="entry name" value="FLGMOTORFLIN"/>
</dbReference>
<evidence type="ECO:0000259" key="9">
    <source>
        <dbReference type="Pfam" id="PF01052"/>
    </source>
</evidence>
<keyword evidence="10" id="KW-0969">Cilium</keyword>
<keyword evidence="7" id="KW-0472">Membrane</keyword>
<evidence type="ECO:0000256" key="4">
    <source>
        <dbReference type="ARBA" id="ARBA00022475"/>
    </source>
</evidence>
<dbReference type="InterPro" id="IPR001543">
    <property type="entry name" value="FliN-like_C"/>
</dbReference>
<dbReference type="InterPro" id="IPR036429">
    <property type="entry name" value="SpoA-like_sf"/>
</dbReference>
<reference evidence="10" key="1">
    <citation type="journal article" date="2020" name="mSystems">
        <title>Genome- and Community-Level Interaction Insights into Carbon Utilization and Element Cycling Functions of Hydrothermarchaeota in Hydrothermal Sediment.</title>
        <authorList>
            <person name="Zhou Z."/>
            <person name="Liu Y."/>
            <person name="Xu W."/>
            <person name="Pan J."/>
            <person name="Luo Z.H."/>
            <person name="Li M."/>
        </authorList>
    </citation>
    <scope>NUCLEOTIDE SEQUENCE [LARGE SCALE GENOMIC DNA]</scope>
    <source>
        <strain evidence="10">HyVt-577</strain>
    </source>
</reference>
<dbReference type="Proteomes" id="UP000885779">
    <property type="component" value="Unassembled WGS sequence"/>
</dbReference>
<dbReference type="GO" id="GO:0003774">
    <property type="term" value="F:cytoskeletal motor activity"/>
    <property type="evidence" value="ECO:0007669"/>
    <property type="project" value="InterPro"/>
</dbReference>
<evidence type="ECO:0000256" key="2">
    <source>
        <dbReference type="ARBA" id="ARBA00009226"/>
    </source>
</evidence>
<keyword evidence="6" id="KW-0283">Flagellar rotation</keyword>
<feature type="domain" description="Flagellar motor switch protein FliN-like C-terminal" evidence="9">
    <location>
        <begin position="137"/>
        <end position="206"/>
    </location>
</feature>
<dbReference type="PANTHER" id="PTHR43484:SF1">
    <property type="entry name" value="FLAGELLAR MOTOR SWITCH PROTEIN FLIN"/>
    <property type="match status" value="1"/>
</dbReference>
<dbReference type="PANTHER" id="PTHR43484">
    <property type="match status" value="1"/>
</dbReference>
<dbReference type="GO" id="GO:0009425">
    <property type="term" value="C:bacterial-type flagellum basal body"/>
    <property type="evidence" value="ECO:0007669"/>
    <property type="project" value="InterPro"/>
</dbReference>